<dbReference type="EMBL" id="JABAGO010000068">
    <property type="protein sequence ID" value="NMF01141.1"/>
    <property type="molecule type" value="Genomic_DNA"/>
</dbReference>
<organism evidence="1 2">
    <name type="scientific">Aneurinibacillus aneurinilyticus</name>
    <name type="common">Bacillus aneurinolyticus</name>
    <dbReference type="NCBI Taxonomy" id="1391"/>
    <lineage>
        <taxon>Bacteria</taxon>
        <taxon>Bacillati</taxon>
        <taxon>Bacillota</taxon>
        <taxon>Bacilli</taxon>
        <taxon>Bacillales</taxon>
        <taxon>Paenibacillaceae</taxon>
        <taxon>Aneurinibacillus group</taxon>
        <taxon>Aneurinibacillus</taxon>
    </lineage>
</organism>
<gene>
    <name evidence="1" type="ORF">HF838_23360</name>
</gene>
<protein>
    <submittedName>
        <fullName evidence="1">Uncharacterized protein</fullName>
    </submittedName>
</protein>
<reference evidence="1 2" key="1">
    <citation type="submission" date="2020-04" db="EMBL/GenBank/DDBJ databases">
        <authorList>
            <person name="Hitch T.C.A."/>
            <person name="Wylensek D."/>
            <person name="Clavel T."/>
        </authorList>
    </citation>
    <scope>NUCLEOTIDE SEQUENCE [LARGE SCALE GENOMIC DNA]</scope>
    <source>
        <strain evidence="1 2">WB01_D5_05</strain>
    </source>
</reference>
<evidence type="ECO:0000313" key="2">
    <source>
        <dbReference type="Proteomes" id="UP000561326"/>
    </source>
</evidence>
<sequence length="71" mass="8119">MEIEAEGTAFVVASYFGFDTSEYSFPYCTSWNGSEEDVEKIRKAGGMIQKTAKQIIEKVEKKMRKERKKSA</sequence>
<dbReference type="AlphaFoldDB" id="A0A848D5X4"/>
<proteinExistence type="predicted"/>
<accession>A0A848D5X4</accession>
<name>A0A848D5X4_ANEAE</name>
<evidence type="ECO:0000313" key="1">
    <source>
        <dbReference type="EMBL" id="NMF01141.1"/>
    </source>
</evidence>
<dbReference type="RefSeq" id="WP_168976578.1">
    <property type="nucleotide sequence ID" value="NZ_JABAGO010000068.1"/>
</dbReference>
<dbReference type="Proteomes" id="UP000561326">
    <property type="component" value="Unassembled WGS sequence"/>
</dbReference>
<comment type="caution">
    <text evidence="1">The sequence shown here is derived from an EMBL/GenBank/DDBJ whole genome shotgun (WGS) entry which is preliminary data.</text>
</comment>